<keyword evidence="1" id="KW-0812">Transmembrane</keyword>
<evidence type="ECO:0000259" key="2">
    <source>
        <dbReference type="Pfam" id="PF01757"/>
    </source>
</evidence>
<dbReference type="GO" id="GO:0016747">
    <property type="term" value="F:acyltransferase activity, transferring groups other than amino-acyl groups"/>
    <property type="evidence" value="ECO:0007669"/>
    <property type="project" value="InterPro"/>
</dbReference>
<gene>
    <name evidence="3" type="ORF">F960_01085</name>
</gene>
<name>N8YD96_9GAMM</name>
<keyword evidence="1" id="KW-0472">Membrane</keyword>
<evidence type="ECO:0000256" key="1">
    <source>
        <dbReference type="SAM" id="Phobius"/>
    </source>
</evidence>
<feature type="domain" description="Acyltransferase 3" evidence="2">
    <location>
        <begin position="3"/>
        <end position="165"/>
    </location>
</feature>
<keyword evidence="1" id="KW-1133">Transmembrane helix</keyword>
<dbReference type="Proteomes" id="UP000013117">
    <property type="component" value="Unassembled WGS sequence"/>
</dbReference>
<dbReference type="InterPro" id="IPR050879">
    <property type="entry name" value="Acyltransferase_3"/>
</dbReference>
<dbReference type="GeneID" id="84208495"/>
<dbReference type="EMBL" id="APPN01000052">
    <property type="protein sequence ID" value="ENV34777.1"/>
    <property type="molecule type" value="Genomic_DNA"/>
</dbReference>
<reference evidence="3 4" key="1">
    <citation type="submission" date="2013-02" db="EMBL/GenBank/DDBJ databases">
        <title>The Genome Sequence of Acinetobacter gerneri CIP 107464.</title>
        <authorList>
            <consortium name="The Broad Institute Genome Sequencing Platform"/>
            <consortium name="The Broad Institute Genome Sequencing Center for Infectious Disease"/>
            <person name="Cerqueira G."/>
            <person name="Feldgarden M."/>
            <person name="Courvalin P."/>
            <person name="Perichon B."/>
            <person name="Grillot-Courvalin C."/>
            <person name="Clermont D."/>
            <person name="Rocha E."/>
            <person name="Yoon E.-J."/>
            <person name="Nemec A."/>
            <person name="Walker B."/>
            <person name="Young S.K."/>
            <person name="Zeng Q."/>
            <person name="Gargeya S."/>
            <person name="Fitzgerald M."/>
            <person name="Haas B."/>
            <person name="Abouelleil A."/>
            <person name="Alvarado L."/>
            <person name="Arachchi H.M."/>
            <person name="Berlin A.M."/>
            <person name="Chapman S.B."/>
            <person name="Dewar J."/>
            <person name="Goldberg J."/>
            <person name="Griggs A."/>
            <person name="Gujja S."/>
            <person name="Hansen M."/>
            <person name="Howarth C."/>
            <person name="Imamovic A."/>
            <person name="Larimer J."/>
            <person name="McCowan C."/>
            <person name="Murphy C."/>
            <person name="Neiman D."/>
            <person name="Pearson M."/>
            <person name="Priest M."/>
            <person name="Roberts A."/>
            <person name="Saif S."/>
            <person name="Shea T."/>
            <person name="Sisk P."/>
            <person name="Sykes S."/>
            <person name="Wortman J."/>
            <person name="Nusbaum C."/>
            <person name="Birren B."/>
        </authorList>
    </citation>
    <scope>NUCLEOTIDE SEQUENCE [LARGE SCALE GENOMIC DNA]</scope>
    <source>
        <strain evidence="3 4">CIP 107464</strain>
    </source>
</reference>
<dbReference type="OrthoDB" id="9767863at2"/>
<accession>N8YD96</accession>
<feature type="transmembrane region" description="Helical" evidence="1">
    <location>
        <begin position="81"/>
        <end position="101"/>
    </location>
</feature>
<dbReference type="RefSeq" id="WP_004858529.1">
    <property type="nucleotide sequence ID" value="NZ_ASYY01000003.1"/>
</dbReference>
<evidence type="ECO:0000313" key="3">
    <source>
        <dbReference type="EMBL" id="ENV34777.1"/>
    </source>
</evidence>
<evidence type="ECO:0000313" key="4">
    <source>
        <dbReference type="Proteomes" id="UP000013117"/>
    </source>
</evidence>
<feature type="transmembrane region" description="Helical" evidence="1">
    <location>
        <begin position="41"/>
        <end position="60"/>
    </location>
</feature>
<dbReference type="GO" id="GO:0016020">
    <property type="term" value="C:membrane"/>
    <property type="evidence" value="ECO:0007669"/>
    <property type="project" value="TreeGrafter"/>
</dbReference>
<sequence length="175" mass="20465">MLNNIQLLRAFAAINVVFFHIIGISVQYGMPATNFLFMKDWGQNGVDIFFVISGFIMVYIQSKKRKAPLDFFRNRVERIVPIYWILTALLCVLYFILPSAFANTELNLNKMFFSVLFLENLVNNKLPVLYVGWTLEYEMLFYFIFALCLFIRKQVVSYMMMVVILGSVDICCLKK</sequence>
<dbReference type="AlphaFoldDB" id="N8YD96"/>
<dbReference type="PANTHER" id="PTHR23028:SF131">
    <property type="entry name" value="BLR2367 PROTEIN"/>
    <property type="match status" value="1"/>
</dbReference>
<dbReference type="PATRIC" id="fig|1120926.3.peg.1041"/>
<organism evidence="3 4">
    <name type="scientific">Acinetobacter gerneri DSM 14967 = CIP 107464 = MTCC 9824</name>
    <dbReference type="NCBI Taxonomy" id="1120926"/>
    <lineage>
        <taxon>Bacteria</taxon>
        <taxon>Pseudomonadati</taxon>
        <taxon>Pseudomonadota</taxon>
        <taxon>Gammaproteobacteria</taxon>
        <taxon>Moraxellales</taxon>
        <taxon>Moraxellaceae</taxon>
        <taxon>Acinetobacter</taxon>
    </lineage>
</organism>
<feature type="transmembrane region" description="Helical" evidence="1">
    <location>
        <begin position="7"/>
        <end position="29"/>
    </location>
</feature>
<protein>
    <recommendedName>
        <fullName evidence="2">Acyltransferase 3 domain-containing protein</fullName>
    </recommendedName>
</protein>
<dbReference type="Pfam" id="PF01757">
    <property type="entry name" value="Acyl_transf_3"/>
    <property type="match status" value="1"/>
</dbReference>
<dbReference type="HOGENOM" id="CLU_005679_9_0_6"/>
<dbReference type="PANTHER" id="PTHR23028">
    <property type="entry name" value="ACETYLTRANSFERASE"/>
    <property type="match status" value="1"/>
</dbReference>
<proteinExistence type="predicted"/>
<dbReference type="InterPro" id="IPR002656">
    <property type="entry name" value="Acyl_transf_3_dom"/>
</dbReference>
<feature type="transmembrane region" description="Helical" evidence="1">
    <location>
        <begin position="128"/>
        <end position="151"/>
    </location>
</feature>
<keyword evidence="4" id="KW-1185">Reference proteome</keyword>
<dbReference type="GO" id="GO:0000271">
    <property type="term" value="P:polysaccharide biosynthetic process"/>
    <property type="evidence" value="ECO:0007669"/>
    <property type="project" value="TreeGrafter"/>
</dbReference>
<comment type="caution">
    <text evidence="3">The sequence shown here is derived from an EMBL/GenBank/DDBJ whole genome shotgun (WGS) entry which is preliminary data.</text>
</comment>